<gene>
    <name evidence="2" type="ORF">C1SCF055_LOCUS8554</name>
</gene>
<evidence type="ECO:0000313" key="2">
    <source>
        <dbReference type="EMBL" id="CAI3980694.1"/>
    </source>
</evidence>
<accession>A0A9P1BWC9</accession>
<dbReference type="EMBL" id="CAMXCT020000577">
    <property type="protein sequence ID" value="CAL1134069.1"/>
    <property type="molecule type" value="Genomic_DNA"/>
</dbReference>
<feature type="coiled-coil region" evidence="1">
    <location>
        <begin position="133"/>
        <end position="174"/>
    </location>
</feature>
<dbReference type="AlphaFoldDB" id="A0A9P1BWC9"/>
<organism evidence="2">
    <name type="scientific">Cladocopium goreaui</name>
    <dbReference type="NCBI Taxonomy" id="2562237"/>
    <lineage>
        <taxon>Eukaryota</taxon>
        <taxon>Sar</taxon>
        <taxon>Alveolata</taxon>
        <taxon>Dinophyceae</taxon>
        <taxon>Suessiales</taxon>
        <taxon>Symbiodiniaceae</taxon>
        <taxon>Cladocopium</taxon>
    </lineage>
</organism>
<keyword evidence="4" id="KW-1185">Reference proteome</keyword>
<dbReference type="Proteomes" id="UP001152797">
    <property type="component" value="Unassembled WGS sequence"/>
</dbReference>
<evidence type="ECO:0000256" key="1">
    <source>
        <dbReference type="SAM" id="Coils"/>
    </source>
</evidence>
<keyword evidence="1" id="KW-0175">Coiled coil</keyword>
<reference evidence="2" key="1">
    <citation type="submission" date="2022-10" db="EMBL/GenBank/DDBJ databases">
        <authorList>
            <person name="Chen Y."/>
            <person name="Dougan E. K."/>
            <person name="Chan C."/>
            <person name="Rhodes N."/>
            <person name="Thang M."/>
        </authorList>
    </citation>
    <scope>NUCLEOTIDE SEQUENCE</scope>
</reference>
<evidence type="ECO:0000313" key="4">
    <source>
        <dbReference type="Proteomes" id="UP001152797"/>
    </source>
</evidence>
<proteinExistence type="predicted"/>
<dbReference type="EMBL" id="CAMXCT030000577">
    <property type="protein sequence ID" value="CAL4768006.1"/>
    <property type="molecule type" value="Genomic_DNA"/>
</dbReference>
<comment type="caution">
    <text evidence="2">The sequence shown here is derived from an EMBL/GenBank/DDBJ whole genome shotgun (WGS) entry which is preliminary data.</text>
</comment>
<evidence type="ECO:0000313" key="3">
    <source>
        <dbReference type="EMBL" id="CAL4768006.1"/>
    </source>
</evidence>
<name>A0A9P1BWC9_9DINO</name>
<reference evidence="3 4" key="2">
    <citation type="submission" date="2024-05" db="EMBL/GenBank/DDBJ databases">
        <authorList>
            <person name="Chen Y."/>
            <person name="Shah S."/>
            <person name="Dougan E. K."/>
            <person name="Thang M."/>
            <person name="Chan C."/>
        </authorList>
    </citation>
    <scope>NUCLEOTIDE SEQUENCE [LARGE SCALE GENOMIC DNA]</scope>
</reference>
<dbReference type="EMBL" id="CAMXCT010000577">
    <property type="protein sequence ID" value="CAI3980694.1"/>
    <property type="molecule type" value="Genomic_DNA"/>
</dbReference>
<protein>
    <submittedName>
        <fullName evidence="2">Uncharacterized protein</fullName>
    </submittedName>
</protein>
<sequence length="184" mass="21129">MLSPSFPELPWQARSLTRLGLGTAWRRQVEHLASDPGQRWQQLAAIQETLLAQRLKAKVVLGHLSKQSNMLGQRAVLAWHAVTTRRPRVVPLGGAHGVRPHRCFLAWRLHILQQRSPEQKEMLELIESSNEWIQRLQRERWAYEERLAAADGQIRALEEALDAEEKSKEALMLHLERSSMAKDG</sequence>